<feature type="domain" description="D-isomer specific 2-hydroxyacid dehydrogenase catalytic" evidence="6">
    <location>
        <begin position="22"/>
        <end position="309"/>
    </location>
</feature>
<dbReference type="GO" id="GO:0051287">
    <property type="term" value="F:NAD binding"/>
    <property type="evidence" value="ECO:0007669"/>
    <property type="project" value="InterPro"/>
</dbReference>
<dbReference type="SUPFAM" id="SSF51735">
    <property type="entry name" value="NAD(P)-binding Rossmann-fold domains"/>
    <property type="match status" value="1"/>
</dbReference>
<evidence type="ECO:0000256" key="5">
    <source>
        <dbReference type="RuleBase" id="RU003719"/>
    </source>
</evidence>
<dbReference type="InterPro" id="IPR029752">
    <property type="entry name" value="D-isomer_DH_CS1"/>
</dbReference>
<proteinExistence type="inferred from homology"/>
<dbReference type="RefSeq" id="WP_073455694.1">
    <property type="nucleotide sequence ID" value="NZ_FRAP01000003.1"/>
</dbReference>
<dbReference type="Gene3D" id="3.40.50.720">
    <property type="entry name" value="NAD(P)-binding Rossmann-like Domain"/>
    <property type="match status" value="2"/>
</dbReference>
<evidence type="ECO:0000259" key="7">
    <source>
        <dbReference type="Pfam" id="PF02826"/>
    </source>
</evidence>
<dbReference type="PROSITE" id="PS00065">
    <property type="entry name" value="D_2_HYDROXYACID_DH_1"/>
    <property type="match status" value="1"/>
</dbReference>
<evidence type="ECO:0000256" key="1">
    <source>
        <dbReference type="ARBA" id="ARBA00005854"/>
    </source>
</evidence>
<dbReference type="STRING" id="1848.SAMN05443637_103154"/>
<feature type="domain" description="D-isomer specific 2-hydroxyacid dehydrogenase NAD-binding" evidence="7">
    <location>
        <begin position="111"/>
        <end position="283"/>
    </location>
</feature>
<protein>
    <submittedName>
        <fullName evidence="8">Lactate dehydrogenase</fullName>
    </submittedName>
</protein>
<dbReference type="Proteomes" id="UP000184363">
    <property type="component" value="Unassembled WGS sequence"/>
</dbReference>
<dbReference type="Pfam" id="PF02826">
    <property type="entry name" value="2-Hacid_dh_C"/>
    <property type="match status" value="1"/>
</dbReference>
<dbReference type="InterPro" id="IPR036291">
    <property type="entry name" value="NAD(P)-bd_dom_sf"/>
</dbReference>
<keyword evidence="9" id="KW-1185">Reference proteome</keyword>
<comment type="similarity">
    <text evidence="1 5">Belongs to the D-isomer specific 2-hydroxyacid dehydrogenase family.</text>
</comment>
<evidence type="ECO:0000313" key="9">
    <source>
        <dbReference type="Proteomes" id="UP000184363"/>
    </source>
</evidence>
<accession>A0A1M6Q8I8</accession>
<dbReference type="EMBL" id="FRAP01000003">
    <property type="protein sequence ID" value="SHK16427.1"/>
    <property type="molecule type" value="Genomic_DNA"/>
</dbReference>
<dbReference type="InterPro" id="IPR050857">
    <property type="entry name" value="D-2-hydroxyacid_DH"/>
</dbReference>
<dbReference type="FunFam" id="3.40.50.720:FF:000203">
    <property type="entry name" value="D-3-phosphoglycerate dehydrogenase (SerA)"/>
    <property type="match status" value="1"/>
</dbReference>
<evidence type="ECO:0000256" key="3">
    <source>
        <dbReference type="ARBA" id="ARBA00023002"/>
    </source>
</evidence>
<dbReference type="AlphaFoldDB" id="A0A1M6Q8I8"/>
<keyword evidence="3 5" id="KW-0560">Oxidoreductase</keyword>
<sequence>MRIVVLDDYQGIALRTGRWSELGDDVTVTPLRTHVEGRELIDALIDADVVVAMRERTAFPREVLEQLPNLRLLVTTGMVNAAIDTGAAAELGVTVCGTGGVASPTAELTWGLILALLRNIPAEDAAMRAGGWQHTVGRGVAGKTLGVVGLGRLGAAVARIGAAFGMEVQAWSPNLTAGRCAEHAVRLASKAELFATSHVVTIHMVLSRRTRGLIGRADLDRMRPDAVLVNTSRGPLVDTAALIDALRGGRIAGAALDVYDREPLPADDPLRSLPNTVLTPHLGYVTEETMRVFYDHIVEDVKAFRAGSPIRVLAGR</sequence>
<organism evidence="8 9">
    <name type="scientific">Pseudonocardia thermophila</name>
    <dbReference type="NCBI Taxonomy" id="1848"/>
    <lineage>
        <taxon>Bacteria</taxon>
        <taxon>Bacillati</taxon>
        <taxon>Actinomycetota</taxon>
        <taxon>Actinomycetes</taxon>
        <taxon>Pseudonocardiales</taxon>
        <taxon>Pseudonocardiaceae</taxon>
        <taxon>Pseudonocardia</taxon>
    </lineage>
</organism>
<evidence type="ECO:0000313" key="8">
    <source>
        <dbReference type="EMBL" id="SHK16427.1"/>
    </source>
</evidence>
<evidence type="ECO:0000259" key="6">
    <source>
        <dbReference type="Pfam" id="PF00389"/>
    </source>
</evidence>
<keyword evidence="2" id="KW-0028">Amino-acid biosynthesis</keyword>
<dbReference type="CDD" id="cd12169">
    <property type="entry name" value="PGDH_like_1"/>
    <property type="match status" value="1"/>
</dbReference>
<dbReference type="SUPFAM" id="SSF52283">
    <property type="entry name" value="Formate/glycerate dehydrogenase catalytic domain-like"/>
    <property type="match status" value="1"/>
</dbReference>
<gene>
    <name evidence="8" type="ORF">SAMN05443637_103154</name>
</gene>
<dbReference type="PANTHER" id="PTHR42789:SF1">
    <property type="entry name" value="D-ISOMER SPECIFIC 2-HYDROXYACID DEHYDROGENASE FAMILY PROTEIN (AFU_ORTHOLOGUE AFUA_6G10090)"/>
    <property type="match status" value="1"/>
</dbReference>
<dbReference type="GO" id="GO:0008652">
    <property type="term" value="P:amino acid biosynthetic process"/>
    <property type="evidence" value="ECO:0007669"/>
    <property type="project" value="UniProtKB-KW"/>
</dbReference>
<dbReference type="OrthoDB" id="117809at2"/>
<dbReference type="GO" id="GO:0016616">
    <property type="term" value="F:oxidoreductase activity, acting on the CH-OH group of donors, NAD or NADP as acceptor"/>
    <property type="evidence" value="ECO:0007669"/>
    <property type="project" value="InterPro"/>
</dbReference>
<name>A0A1M6Q8I8_PSETH</name>
<evidence type="ECO:0000256" key="2">
    <source>
        <dbReference type="ARBA" id="ARBA00022605"/>
    </source>
</evidence>
<dbReference type="InterPro" id="IPR029753">
    <property type="entry name" value="D-isomer_DH_CS"/>
</dbReference>
<reference evidence="8 9" key="1">
    <citation type="submission" date="2016-11" db="EMBL/GenBank/DDBJ databases">
        <authorList>
            <person name="Jaros S."/>
            <person name="Januszkiewicz K."/>
            <person name="Wedrychowicz H."/>
        </authorList>
    </citation>
    <scope>NUCLEOTIDE SEQUENCE [LARGE SCALE GENOMIC DNA]</scope>
    <source>
        <strain evidence="8 9">DSM 43832</strain>
    </source>
</reference>
<dbReference type="InterPro" id="IPR006139">
    <property type="entry name" value="D-isomer_2_OHA_DH_cat_dom"/>
</dbReference>
<dbReference type="PROSITE" id="PS00671">
    <property type="entry name" value="D_2_HYDROXYACID_DH_3"/>
    <property type="match status" value="1"/>
</dbReference>
<dbReference type="PANTHER" id="PTHR42789">
    <property type="entry name" value="D-ISOMER SPECIFIC 2-HYDROXYACID DEHYDROGENASE FAMILY PROTEIN (AFU_ORTHOLOGUE AFUA_6G10090)"/>
    <property type="match status" value="1"/>
</dbReference>
<dbReference type="Pfam" id="PF00389">
    <property type="entry name" value="2-Hacid_dh"/>
    <property type="match status" value="1"/>
</dbReference>
<evidence type="ECO:0000256" key="4">
    <source>
        <dbReference type="ARBA" id="ARBA00023027"/>
    </source>
</evidence>
<keyword evidence="4" id="KW-0520">NAD</keyword>
<dbReference type="InterPro" id="IPR006140">
    <property type="entry name" value="D-isomer_DH_NAD-bd"/>
</dbReference>